<dbReference type="AlphaFoldDB" id="A0A022PVU3"/>
<reference evidence="2 3" key="1">
    <citation type="journal article" date="2013" name="Proc. Natl. Acad. Sci. U.S.A.">
        <title>Fine-scale variation in meiotic recombination in Mimulus inferred from population shotgun sequencing.</title>
        <authorList>
            <person name="Hellsten U."/>
            <person name="Wright K.M."/>
            <person name="Jenkins J."/>
            <person name="Shu S."/>
            <person name="Yuan Y."/>
            <person name="Wessler S.R."/>
            <person name="Schmutz J."/>
            <person name="Willis J.H."/>
            <person name="Rokhsar D.S."/>
        </authorList>
    </citation>
    <scope>NUCLEOTIDE SEQUENCE [LARGE SCALE GENOMIC DNA]</scope>
    <source>
        <strain evidence="3">cv. DUN x IM62</strain>
    </source>
</reference>
<evidence type="ECO:0008006" key="4">
    <source>
        <dbReference type="Google" id="ProtNLM"/>
    </source>
</evidence>
<sequence>MKKVSMKEPKKQEIKNKSEKISMKKLEKKNKSEKISMKKLERKNKSEKISMKKLEKKNKSRKTSMKKLQVCEENQGNETKDKKPKACGAGGISIWYNGDPTRCLPHHMETMKKYAELVIDVFNKTHLNKYSFVDMVHTTSVNFGLWTLHMVFTVKPEPEEDGVDKYPIIVRARVSISNDYVDYFEFPEDEEDSETPIFPIGSVFYDGNPTSCDDETMKTVQRCADLVMEVYNKTHLIEYSLVELVRATRHLSPGFMIDLVFIAKSKYDYGGGHEEYPKEFRARVSVTHNYVEFVEIVDRPCLL</sequence>
<evidence type="ECO:0000313" key="3">
    <source>
        <dbReference type="Proteomes" id="UP000030748"/>
    </source>
</evidence>
<evidence type="ECO:0000313" key="2">
    <source>
        <dbReference type="EMBL" id="EYU19916.1"/>
    </source>
</evidence>
<name>A0A022PVU3_ERYGU</name>
<feature type="region of interest" description="Disordered" evidence="1">
    <location>
        <begin position="1"/>
        <end position="66"/>
    </location>
</feature>
<proteinExistence type="predicted"/>
<gene>
    <name evidence="2" type="ORF">MIMGU_mgv1a010748mg</name>
</gene>
<dbReference type="EMBL" id="KI632289">
    <property type="protein sequence ID" value="EYU19916.1"/>
    <property type="molecule type" value="Genomic_DNA"/>
</dbReference>
<protein>
    <recommendedName>
        <fullName evidence="4">Cystatin domain-containing protein</fullName>
    </recommendedName>
</protein>
<keyword evidence="3" id="KW-1185">Reference proteome</keyword>
<dbReference type="PhylomeDB" id="A0A022PVU3"/>
<feature type="compositionally biased region" description="Basic residues" evidence="1">
    <location>
        <begin position="54"/>
        <end position="65"/>
    </location>
</feature>
<accession>A0A022PVU3</accession>
<organism evidence="2 3">
    <name type="scientific">Erythranthe guttata</name>
    <name type="common">Yellow monkey flower</name>
    <name type="synonym">Mimulus guttatus</name>
    <dbReference type="NCBI Taxonomy" id="4155"/>
    <lineage>
        <taxon>Eukaryota</taxon>
        <taxon>Viridiplantae</taxon>
        <taxon>Streptophyta</taxon>
        <taxon>Embryophyta</taxon>
        <taxon>Tracheophyta</taxon>
        <taxon>Spermatophyta</taxon>
        <taxon>Magnoliopsida</taxon>
        <taxon>eudicotyledons</taxon>
        <taxon>Gunneridae</taxon>
        <taxon>Pentapetalae</taxon>
        <taxon>asterids</taxon>
        <taxon>lamiids</taxon>
        <taxon>Lamiales</taxon>
        <taxon>Phrymaceae</taxon>
        <taxon>Erythranthe</taxon>
    </lineage>
</organism>
<evidence type="ECO:0000256" key="1">
    <source>
        <dbReference type="SAM" id="MobiDB-lite"/>
    </source>
</evidence>
<dbReference type="KEGG" id="egt:105977544"/>
<dbReference type="Proteomes" id="UP000030748">
    <property type="component" value="Unassembled WGS sequence"/>
</dbReference>
<feature type="compositionally biased region" description="Basic and acidic residues" evidence="1">
    <location>
        <begin position="1"/>
        <end position="53"/>
    </location>
</feature>